<evidence type="ECO:0000256" key="10">
    <source>
        <dbReference type="ARBA" id="ARBA00023317"/>
    </source>
</evidence>
<comment type="pathway">
    <text evidence="11">Phospholipid metabolism; phosphatidylethanolamine biosynthesis.</text>
</comment>
<feature type="chain" id="PRO_5001705856" description="phosphatidylserine decarboxylase" evidence="12">
    <location>
        <begin position="25"/>
        <end position="320"/>
    </location>
</feature>
<dbReference type="InterPro" id="IPR003817">
    <property type="entry name" value="PS_Dcarbxylase"/>
</dbReference>
<dbReference type="PANTHER" id="PTHR10067:SF6">
    <property type="entry name" value="PHOSPHATIDYLSERINE DECARBOXYLASE PROENZYME, MITOCHONDRIAL"/>
    <property type="match status" value="1"/>
</dbReference>
<dbReference type="InterPro" id="IPR033177">
    <property type="entry name" value="PSD-B"/>
</dbReference>
<keyword evidence="8 13" id="KW-0456">Lyase</keyword>
<evidence type="ECO:0000313" key="14">
    <source>
        <dbReference type="Proteomes" id="UP000030755"/>
    </source>
</evidence>
<keyword evidence="14" id="KW-1185">Reference proteome</keyword>
<reference evidence="13 14" key="1">
    <citation type="journal article" date="2013" name="Curr. Biol.">
        <title>Shared signatures of parasitism and phylogenomics unite Cryptomycota and microsporidia.</title>
        <authorList>
            <person name="James T.Y."/>
            <person name="Pelin A."/>
            <person name="Bonen L."/>
            <person name="Ahrendt S."/>
            <person name="Sain D."/>
            <person name="Corradi N."/>
            <person name="Stajich J.E."/>
        </authorList>
    </citation>
    <scope>NUCLEOTIDE SEQUENCE [LARGE SCALE GENOMIC DNA]</scope>
    <source>
        <strain evidence="13 14">CSF55</strain>
    </source>
</reference>
<dbReference type="NCBIfam" id="TIGR00163">
    <property type="entry name" value="PS_decarb"/>
    <property type="match status" value="1"/>
</dbReference>
<proteinExistence type="predicted"/>
<evidence type="ECO:0000256" key="1">
    <source>
        <dbReference type="ARBA" id="ARBA00001928"/>
    </source>
</evidence>
<dbReference type="GO" id="GO:0005739">
    <property type="term" value="C:mitochondrion"/>
    <property type="evidence" value="ECO:0007669"/>
    <property type="project" value="TreeGrafter"/>
</dbReference>
<evidence type="ECO:0000256" key="12">
    <source>
        <dbReference type="SAM" id="SignalP"/>
    </source>
</evidence>
<sequence>MFNTRRKRILVLSSPIVASFVVQAAMNVREQRQVTAESTLKLALLQLIPTRYISYSWGKFTSLKLPRPLRKPVLGLYTKVFGCDLDDLVNKNLEEYESLQDYFTRKIDMSKRAIDEEANLISPSDGVIISQGIVENNTIEQIKGIKFNMSKFMNEDIITSNPNQLFHYCIIYLGPGDYHRFHSPTEWNLFRVRHIQGDLLSVNPIALRKIKGLFSLNERINLIGKWRYGYFNMIPVAATNVGNIQLHLDTDIKTNKGIVLGSKKITEALNVDCELKRGQEIGLFKLGSTIVLLFEGPREFKFLKQIGDKVKVGEALGNKS</sequence>
<comment type="cofactor">
    <cofactor evidence="1">
        <name>pyruvate</name>
        <dbReference type="ChEBI" id="CHEBI:15361"/>
    </cofactor>
</comment>
<accession>A0A075B3A8</accession>
<evidence type="ECO:0000256" key="8">
    <source>
        <dbReference type="ARBA" id="ARBA00023239"/>
    </source>
</evidence>
<evidence type="ECO:0000313" key="13">
    <source>
        <dbReference type="EMBL" id="EPZ35293.1"/>
    </source>
</evidence>
<keyword evidence="5" id="KW-0210">Decarboxylase</keyword>
<dbReference type="EMBL" id="KE560848">
    <property type="protein sequence ID" value="EPZ35293.1"/>
    <property type="molecule type" value="Genomic_DNA"/>
</dbReference>
<keyword evidence="7" id="KW-0594">Phospholipid biosynthesis</keyword>
<dbReference type="OrthoDB" id="4330at2759"/>
<name>A0A075B3A8_ROZAC</name>
<dbReference type="PANTHER" id="PTHR10067">
    <property type="entry name" value="PHOSPHATIDYLSERINE DECARBOXYLASE"/>
    <property type="match status" value="1"/>
</dbReference>
<evidence type="ECO:0000256" key="7">
    <source>
        <dbReference type="ARBA" id="ARBA00023209"/>
    </source>
</evidence>
<dbReference type="UniPathway" id="UPA00558"/>
<keyword evidence="9" id="KW-1208">Phospholipid metabolism</keyword>
<gene>
    <name evidence="13" type="ORF">O9G_000689</name>
</gene>
<keyword evidence="10" id="KW-0670">Pyruvate</keyword>
<evidence type="ECO:0000256" key="2">
    <source>
        <dbReference type="ARBA" id="ARBA00005189"/>
    </source>
</evidence>
<feature type="signal peptide" evidence="12">
    <location>
        <begin position="1"/>
        <end position="24"/>
    </location>
</feature>
<dbReference type="AlphaFoldDB" id="A0A075B3A8"/>
<keyword evidence="12" id="KW-0732">Signal</keyword>
<dbReference type="GO" id="GO:0006646">
    <property type="term" value="P:phosphatidylethanolamine biosynthetic process"/>
    <property type="evidence" value="ECO:0007669"/>
    <property type="project" value="UniProtKB-UniPathway"/>
</dbReference>
<dbReference type="Proteomes" id="UP000030755">
    <property type="component" value="Unassembled WGS sequence"/>
</dbReference>
<dbReference type="HOGENOM" id="CLU_029061_3_0_1"/>
<dbReference type="EC" id="4.1.1.65" evidence="3"/>
<evidence type="ECO:0000256" key="6">
    <source>
        <dbReference type="ARBA" id="ARBA00023098"/>
    </source>
</evidence>
<dbReference type="STRING" id="988480.A0A075B3A8"/>
<comment type="pathway">
    <text evidence="2">Lipid metabolism.</text>
</comment>
<dbReference type="OMA" id="KDYHHYH"/>
<keyword evidence="6" id="KW-0443">Lipid metabolism</keyword>
<evidence type="ECO:0000256" key="5">
    <source>
        <dbReference type="ARBA" id="ARBA00022793"/>
    </source>
</evidence>
<evidence type="ECO:0000256" key="11">
    <source>
        <dbReference type="ARBA" id="ARBA00024326"/>
    </source>
</evidence>
<evidence type="ECO:0000256" key="3">
    <source>
        <dbReference type="ARBA" id="ARBA00012243"/>
    </source>
</evidence>
<dbReference type="GO" id="GO:0004609">
    <property type="term" value="F:phosphatidylserine decarboxylase activity"/>
    <property type="evidence" value="ECO:0007669"/>
    <property type="project" value="UniProtKB-EC"/>
</dbReference>
<protein>
    <recommendedName>
        <fullName evidence="3">phosphatidylserine decarboxylase</fullName>
        <ecNumber evidence="3">4.1.1.65</ecNumber>
    </recommendedName>
</protein>
<evidence type="ECO:0000256" key="4">
    <source>
        <dbReference type="ARBA" id="ARBA00022516"/>
    </source>
</evidence>
<organism evidence="13 14">
    <name type="scientific">Rozella allomycis (strain CSF55)</name>
    <dbReference type="NCBI Taxonomy" id="988480"/>
    <lineage>
        <taxon>Eukaryota</taxon>
        <taxon>Fungi</taxon>
        <taxon>Fungi incertae sedis</taxon>
        <taxon>Cryptomycota</taxon>
        <taxon>Cryptomycota incertae sedis</taxon>
        <taxon>Rozella</taxon>
    </lineage>
</organism>
<keyword evidence="4" id="KW-0444">Lipid biosynthesis</keyword>
<dbReference type="Pfam" id="PF02666">
    <property type="entry name" value="PS_Dcarbxylase"/>
    <property type="match status" value="1"/>
</dbReference>
<evidence type="ECO:0000256" key="9">
    <source>
        <dbReference type="ARBA" id="ARBA00023264"/>
    </source>
</evidence>